<keyword evidence="6" id="KW-0808">Transferase</keyword>
<name>A0A1M6NR67_9FLAO</name>
<dbReference type="GO" id="GO:0032259">
    <property type="term" value="P:methylation"/>
    <property type="evidence" value="ECO:0007669"/>
    <property type="project" value="UniProtKB-KW"/>
</dbReference>
<comment type="subcellular location">
    <subcellularLocation>
        <location evidence="1">Endomembrane system</location>
        <topology evidence="1">Multi-pass membrane protein</topology>
    </subcellularLocation>
</comment>
<keyword evidence="3 5" id="KW-1133">Transmembrane helix</keyword>
<accession>A0A1M6NR67</accession>
<feature type="transmembrane region" description="Helical" evidence="5">
    <location>
        <begin position="85"/>
        <end position="115"/>
    </location>
</feature>
<evidence type="ECO:0000256" key="5">
    <source>
        <dbReference type="SAM" id="Phobius"/>
    </source>
</evidence>
<evidence type="ECO:0000256" key="1">
    <source>
        <dbReference type="ARBA" id="ARBA00004127"/>
    </source>
</evidence>
<dbReference type="AlphaFoldDB" id="A0A1M6NR67"/>
<keyword evidence="4 5" id="KW-0472">Membrane</keyword>
<dbReference type="PANTHER" id="PTHR12714">
    <property type="entry name" value="PROTEIN-S ISOPRENYLCYSTEINE O-METHYLTRANSFERASE"/>
    <property type="match status" value="1"/>
</dbReference>
<dbReference type="Proteomes" id="UP000184543">
    <property type="component" value="Unassembled WGS sequence"/>
</dbReference>
<keyword evidence="2 5" id="KW-0812">Transmembrane</keyword>
<keyword evidence="6" id="KW-0489">Methyltransferase</keyword>
<protein>
    <submittedName>
        <fullName evidence="6">Protein-S-isoprenylcysteine O-methyltransferase Ste14</fullName>
    </submittedName>
</protein>
<dbReference type="RefSeq" id="WP_072995624.1">
    <property type="nucleotide sequence ID" value="NZ_FQYU01000015.1"/>
</dbReference>
<dbReference type="STRING" id="192903.SAMN04488513_1157"/>
<evidence type="ECO:0000256" key="2">
    <source>
        <dbReference type="ARBA" id="ARBA00022692"/>
    </source>
</evidence>
<gene>
    <name evidence="6" type="ORF">SAMN04488513_1157</name>
</gene>
<organism evidence="6 7">
    <name type="scientific">Pseudozobellia thermophila</name>
    <dbReference type="NCBI Taxonomy" id="192903"/>
    <lineage>
        <taxon>Bacteria</taxon>
        <taxon>Pseudomonadati</taxon>
        <taxon>Bacteroidota</taxon>
        <taxon>Flavobacteriia</taxon>
        <taxon>Flavobacteriales</taxon>
        <taxon>Flavobacteriaceae</taxon>
        <taxon>Pseudozobellia</taxon>
    </lineage>
</organism>
<reference evidence="7" key="1">
    <citation type="submission" date="2016-11" db="EMBL/GenBank/DDBJ databases">
        <authorList>
            <person name="Varghese N."/>
            <person name="Submissions S."/>
        </authorList>
    </citation>
    <scope>NUCLEOTIDE SEQUENCE [LARGE SCALE GENOMIC DNA]</scope>
    <source>
        <strain evidence="7">DSM 19858</strain>
    </source>
</reference>
<dbReference type="PANTHER" id="PTHR12714:SF9">
    <property type="entry name" value="PROTEIN-S-ISOPRENYLCYSTEINE O-METHYLTRANSFERASE"/>
    <property type="match status" value="1"/>
</dbReference>
<dbReference type="GO" id="GO:0008168">
    <property type="term" value="F:methyltransferase activity"/>
    <property type="evidence" value="ECO:0007669"/>
    <property type="project" value="UniProtKB-KW"/>
</dbReference>
<dbReference type="GO" id="GO:0012505">
    <property type="term" value="C:endomembrane system"/>
    <property type="evidence" value="ECO:0007669"/>
    <property type="project" value="UniProtKB-SubCell"/>
</dbReference>
<keyword evidence="7" id="KW-1185">Reference proteome</keyword>
<dbReference type="EMBL" id="FQYU01000015">
    <property type="protein sequence ID" value="SHJ98140.1"/>
    <property type="molecule type" value="Genomic_DNA"/>
</dbReference>
<proteinExistence type="predicted"/>
<feature type="transmembrane region" description="Helical" evidence="5">
    <location>
        <begin position="36"/>
        <end position="56"/>
    </location>
</feature>
<dbReference type="OrthoDB" id="9809773at2"/>
<evidence type="ECO:0000313" key="7">
    <source>
        <dbReference type="Proteomes" id="UP000184543"/>
    </source>
</evidence>
<evidence type="ECO:0000256" key="3">
    <source>
        <dbReference type="ARBA" id="ARBA00022989"/>
    </source>
</evidence>
<dbReference type="InterPro" id="IPR007318">
    <property type="entry name" value="Phopholipid_MeTrfase"/>
</dbReference>
<evidence type="ECO:0000256" key="4">
    <source>
        <dbReference type="ARBA" id="ARBA00023136"/>
    </source>
</evidence>
<dbReference type="Gene3D" id="1.20.120.1630">
    <property type="match status" value="1"/>
</dbReference>
<dbReference type="Pfam" id="PF04191">
    <property type="entry name" value="PEMT"/>
    <property type="match status" value="1"/>
</dbReference>
<sequence length="147" mass="17286">MKKILPPFLFLFCIIIMVAIRKLIIIKEIIPKPYNYFGVVLLLFGIVMTVIVRKGFEKIGTEIHTFKNPRKLVTHGLFKLSRNPIYLGFALSLFGVWILLGTILPMVGCLLFIIVTNSYYIPFEERIMEHTFGNEYKKYKEKVRRWI</sequence>
<feature type="transmembrane region" description="Helical" evidence="5">
    <location>
        <begin position="6"/>
        <end position="24"/>
    </location>
</feature>
<evidence type="ECO:0000313" key="6">
    <source>
        <dbReference type="EMBL" id="SHJ98140.1"/>
    </source>
</evidence>